<protein>
    <submittedName>
        <fullName evidence="1">Uncharacterized protein</fullName>
    </submittedName>
</protein>
<dbReference type="KEGG" id="tbg:TbgDal_V3570"/>
<reference evidence="2" key="1">
    <citation type="journal article" date="2010" name="PLoS Negl. Trop. Dis.">
        <title>The genome sequence of Trypanosoma brucei gambiense, causative agent of chronic human african trypanosomiasis.</title>
        <authorList>
            <person name="Jackson A.P."/>
            <person name="Sanders M."/>
            <person name="Berry A."/>
            <person name="McQuillan J."/>
            <person name="Aslett M.A."/>
            <person name="Quail M.A."/>
            <person name="Chukualim B."/>
            <person name="Capewell P."/>
            <person name="MacLeod A."/>
            <person name="Melville S.E."/>
            <person name="Gibson W."/>
            <person name="Barry J.D."/>
            <person name="Berriman M."/>
            <person name="Hertz-Fowler C."/>
        </authorList>
    </citation>
    <scope>NUCLEOTIDE SEQUENCE [LARGE SCALE GENOMIC DNA]</scope>
    <source>
        <strain evidence="2">MHOM/CI/86/DAL972</strain>
    </source>
</reference>
<evidence type="ECO:0000313" key="1">
    <source>
        <dbReference type="EMBL" id="CBH11219.1"/>
    </source>
</evidence>
<dbReference type="Proteomes" id="UP000002316">
    <property type="component" value="Chromosome 5"/>
</dbReference>
<dbReference type="AlphaFoldDB" id="C9ZP91"/>
<accession>C9ZP91</accession>
<evidence type="ECO:0000313" key="2">
    <source>
        <dbReference type="Proteomes" id="UP000002316"/>
    </source>
</evidence>
<organism evidence="1 2">
    <name type="scientific">Trypanosoma brucei gambiense (strain MHOM/CI/86/DAL972)</name>
    <dbReference type="NCBI Taxonomy" id="679716"/>
    <lineage>
        <taxon>Eukaryota</taxon>
        <taxon>Discoba</taxon>
        <taxon>Euglenozoa</taxon>
        <taxon>Kinetoplastea</taxon>
        <taxon>Metakinetoplastina</taxon>
        <taxon>Trypanosomatida</taxon>
        <taxon>Trypanosomatidae</taxon>
        <taxon>Trypanosoma</taxon>
    </lineage>
</organism>
<gene>
    <name evidence="1" type="ORF">TbgDal_V3570</name>
</gene>
<dbReference type="GeneID" id="23861356"/>
<proteinExistence type="predicted"/>
<name>C9ZP91_TRYB9</name>
<dbReference type="RefSeq" id="XP_011773506.1">
    <property type="nucleotide sequence ID" value="XM_011775204.1"/>
</dbReference>
<sequence>MESTTLLQSWKRVYSHMAVVTPLTHFTKNTKFHLNWRGGERHAKHFLFGEEPWYHPFAYLLIGKETKCTKTDVTGVPTSFRSFPFLSFLFFFFPLLSAPR</sequence>
<dbReference type="EMBL" id="FN554968">
    <property type="protein sequence ID" value="CBH11219.1"/>
    <property type="molecule type" value="Genomic_DNA"/>
</dbReference>